<organism evidence="3 4">
    <name type="scientific">Rhodococcus sovatensis</name>
    <dbReference type="NCBI Taxonomy" id="1805840"/>
    <lineage>
        <taxon>Bacteria</taxon>
        <taxon>Bacillati</taxon>
        <taxon>Actinomycetota</taxon>
        <taxon>Actinomycetes</taxon>
        <taxon>Mycobacteriales</taxon>
        <taxon>Nocardiaceae</taxon>
        <taxon>Rhodococcus</taxon>
    </lineage>
</organism>
<dbReference type="Pfam" id="PF00990">
    <property type="entry name" value="GGDEF"/>
    <property type="match status" value="1"/>
</dbReference>
<keyword evidence="1" id="KW-1133">Transmembrane helix</keyword>
<dbReference type="SMART" id="SM00267">
    <property type="entry name" value="GGDEF"/>
    <property type="match status" value="1"/>
</dbReference>
<feature type="domain" description="GGDEF" evidence="2">
    <location>
        <begin position="209"/>
        <end position="324"/>
    </location>
</feature>
<dbReference type="InterPro" id="IPR000160">
    <property type="entry name" value="GGDEF_dom"/>
</dbReference>
<keyword evidence="1" id="KW-0472">Membrane</keyword>
<dbReference type="PANTHER" id="PTHR45138">
    <property type="entry name" value="REGULATORY COMPONENTS OF SENSORY TRANSDUCTION SYSTEM"/>
    <property type="match status" value="1"/>
</dbReference>
<protein>
    <submittedName>
        <fullName evidence="3">GGDEF domain-containing protein</fullName>
        <ecNumber evidence="3">2.7.7.65</ecNumber>
    </submittedName>
</protein>
<feature type="transmembrane region" description="Helical" evidence="1">
    <location>
        <begin position="103"/>
        <end position="120"/>
    </location>
</feature>
<dbReference type="RefSeq" id="WP_338887375.1">
    <property type="nucleotide sequence ID" value="NZ_CP147846.1"/>
</dbReference>
<keyword evidence="1" id="KW-0812">Transmembrane</keyword>
<evidence type="ECO:0000256" key="1">
    <source>
        <dbReference type="SAM" id="Phobius"/>
    </source>
</evidence>
<dbReference type="SUPFAM" id="SSF55073">
    <property type="entry name" value="Nucleotide cyclase"/>
    <property type="match status" value="1"/>
</dbReference>
<dbReference type="PANTHER" id="PTHR45138:SF9">
    <property type="entry name" value="DIGUANYLATE CYCLASE DGCM-RELATED"/>
    <property type="match status" value="1"/>
</dbReference>
<dbReference type="CDD" id="cd01949">
    <property type="entry name" value="GGDEF"/>
    <property type="match status" value="1"/>
</dbReference>
<dbReference type="PROSITE" id="PS50887">
    <property type="entry name" value="GGDEF"/>
    <property type="match status" value="1"/>
</dbReference>
<keyword evidence="3" id="KW-0808">Transferase</keyword>
<accession>A0ABZ2PFH2</accession>
<name>A0ABZ2PFH2_9NOCA</name>
<dbReference type="InterPro" id="IPR029787">
    <property type="entry name" value="Nucleotide_cyclase"/>
</dbReference>
<dbReference type="EMBL" id="CP147846">
    <property type="protein sequence ID" value="WXG67669.1"/>
    <property type="molecule type" value="Genomic_DNA"/>
</dbReference>
<dbReference type="GO" id="GO:0052621">
    <property type="term" value="F:diguanylate cyclase activity"/>
    <property type="evidence" value="ECO:0007669"/>
    <property type="project" value="UniProtKB-EC"/>
</dbReference>
<dbReference type="Proteomes" id="UP001432000">
    <property type="component" value="Chromosome"/>
</dbReference>
<feature type="transmembrane region" description="Helical" evidence="1">
    <location>
        <begin position="21"/>
        <end position="39"/>
    </location>
</feature>
<keyword evidence="4" id="KW-1185">Reference proteome</keyword>
<feature type="transmembrane region" description="Helical" evidence="1">
    <location>
        <begin position="51"/>
        <end position="71"/>
    </location>
</feature>
<dbReference type="NCBIfam" id="TIGR00254">
    <property type="entry name" value="GGDEF"/>
    <property type="match status" value="1"/>
</dbReference>
<dbReference type="InterPro" id="IPR050469">
    <property type="entry name" value="Diguanylate_Cyclase"/>
</dbReference>
<dbReference type="Gene3D" id="3.30.70.270">
    <property type="match status" value="1"/>
</dbReference>
<keyword evidence="3" id="KW-0548">Nucleotidyltransferase</keyword>
<feature type="transmembrane region" description="Helical" evidence="1">
    <location>
        <begin position="125"/>
        <end position="144"/>
    </location>
</feature>
<evidence type="ECO:0000313" key="3">
    <source>
        <dbReference type="EMBL" id="WXG67669.1"/>
    </source>
</evidence>
<feature type="transmembrane region" description="Helical" evidence="1">
    <location>
        <begin position="78"/>
        <end position="97"/>
    </location>
</feature>
<reference evidence="3 4" key="1">
    <citation type="submission" date="2024-03" db="EMBL/GenBank/DDBJ databases">
        <title>Natural products discovery in diverse microorganisms through a two-stage MS feature dereplication strategy.</title>
        <authorList>
            <person name="Zhang R."/>
        </authorList>
    </citation>
    <scope>NUCLEOTIDE SEQUENCE [LARGE SCALE GENOMIC DNA]</scope>
    <source>
        <strain evidence="3 4">18930</strain>
    </source>
</reference>
<proteinExistence type="predicted"/>
<dbReference type="InterPro" id="IPR043128">
    <property type="entry name" value="Rev_trsase/Diguanyl_cyclase"/>
</dbReference>
<sequence length="324" mass="34622">MAQRHRGPVSKLKTRLWSNPPFANVTSLAAAVVAASGVLDAVTSNPGVLGSAWTWLWTGVAAVAVSIPAMLGSRFPPVCALVGCYLFIAVTAVQMAVSTQGIVAINNLIFYPMLACYLGWCFSRLIARTATGVAITASGVALAFNPSSALVVTWINLMLASLFCLEAASYLHRRLQRQVETDPLTGALNRIGFRRIIAKQLRDFEKTAVSLALVIVDLDHFKQVNDQHGHHVGDQVLAQLVAEVRANVRSTDVVARIGGDEFVIVLPGIDERGARAIVDRLHAATTSSWSSGIAFSQHGDTVDTVLARADLELLVAKRASRSSG</sequence>
<evidence type="ECO:0000259" key="2">
    <source>
        <dbReference type="PROSITE" id="PS50887"/>
    </source>
</evidence>
<dbReference type="EC" id="2.7.7.65" evidence="3"/>
<gene>
    <name evidence="3" type="ORF">WDS16_20940</name>
</gene>
<evidence type="ECO:0000313" key="4">
    <source>
        <dbReference type="Proteomes" id="UP001432000"/>
    </source>
</evidence>